<organism evidence="4 5">
    <name type="scientific">Qipengyuania pacifica</name>
    <dbReference type="NCBI Taxonomy" id="2860199"/>
    <lineage>
        <taxon>Bacteria</taxon>
        <taxon>Pseudomonadati</taxon>
        <taxon>Pseudomonadota</taxon>
        <taxon>Alphaproteobacteria</taxon>
        <taxon>Sphingomonadales</taxon>
        <taxon>Erythrobacteraceae</taxon>
        <taxon>Qipengyuania</taxon>
    </lineage>
</organism>
<dbReference type="InterPro" id="IPR036680">
    <property type="entry name" value="SPOR-like_sf"/>
</dbReference>
<dbReference type="EMBL" id="JAIGNQ010000002">
    <property type="protein sequence ID" value="MBX7488452.1"/>
    <property type="molecule type" value="Genomic_DNA"/>
</dbReference>
<feature type="compositionally biased region" description="Polar residues" evidence="2">
    <location>
        <begin position="338"/>
        <end position="355"/>
    </location>
</feature>
<dbReference type="PROSITE" id="PS51724">
    <property type="entry name" value="SPOR"/>
    <property type="match status" value="1"/>
</dbReference>
<accession>A0ABS7JEJ7</accession>
<proteinExistence type="predicted"/>
<dbReference type="PROSITE" id="PS50005">
    <property type="entry name" value="TPR"/>
    <property type="match status" value="1"/>
</dbReference>
<feature type="compositionally biased region" description="Basic and acidic residues" evidence="2">
    <location>
        <begin position="425"/>
        <end position="437"/>
    </location>
</feature>
<feature type="repeat" description="TPR" evidence="1">
    <location>
        <begin position="55"/>
        <end position="88"/>
    </location>
</feature>
<evidence type="ECO:0000256" key="1">
    <source>
        <dbReference type="PROSITE-ProRule" id="PRU00339"/>
    </source>
</evidence>
<dbReference type="RefSeq" id="WP_221597817.1">
    <property type="nucleotide sequence ID" value="NZ_JAIGNQ010000002.1"/>
</dbReference>
<gene>
    <name evidence="4" type="ORF">K3177_07990</name>
</gene>
<dbReference type="Gene3D" id="1.25.40.10">
    <property type="entry name" value="Tetratricopeptide repeat domain"/>
    <property type="match status" value="1"/>
</dbReference>
<comment type="caution">
    <text evidence="4">The sequence shown here is derived from an EMBL/GenBank/DDBJ whole genome shotgun (WGS) entry which is preliminary data.</text>
</comment>
<keyword evidence="1" id="KW-0802">TPR repeat</keyword>
<dbReference type="Proteomes" id="UP000776651">
    <property type="component" value="Unassembled WGS sequence"/>
</dbReference>
<dbReference type="SUPFAM" id="SSF110997">
    <property type="entry name" value="Sporulation related repeat"/>
    <property type="match status" value="1"/>
</dbReference>
<feature type="compositionally biased region" description="Polar residues" evidence="2">
    <location>
        <begin position="380"/>
        <end position="389"/>
    </location>
</feature>
<protein>
    <submittedName>
        <fullName evidence="4">Tetratricopeptide repeat protein</fullName>
    </submittedName>
</protein>
<evidence type="ECO:0000313" key="5">
    <source>
        <dbReference type="Proteomes" id="UP000776651"/>
    </source>
</evidence>
<feature type="compositionally biased region" description="Low complexity" evidence="2">
    <location>
        <begin position="268"/>
        <end position="295"/>
    </location>
</feature>
<feature type="region of interest" description="Disordered" evidence="2">
    <location>
        <begin position="419"/>
        <end position="448"/>
    </location>
</feature>
<feature type="domain" description="SPOR" evidence="3">
    <location>
        <begin position="442"/>
        <end position="522"/>
    </location>
</feature>
<dbReference type="Pfam" id="PF14559">
    <property type="entry name" value="TPR_19"/>
    <property type="match status" value="1"/>
</dbReference>
<sequence>MISKGQFGAAVALLALAAQSERVSAQREIVQPLPAPAEGRLGDALSRLARDATDVSALLDAGEASLELGDIEAAIGFFGRANDLSPNNARMKLGLAKAYTRSRRPVEALRLFAEAEQAGVTTAQMAEDRGLAFDLVGDAPSAQQLYRVALANGAGDEITRRLALSQAISGDREGFEATLLPLLQKRDVSAYRTRAFGLAIMGKAREAKEIANTMLSSGMGARMAAYFEYMPRLTKAQQAAAGNLGIFPRAAAIGTDDRRIANYSGTSAQTAQPAPQPARVAQADMRPATASLTAPAPTPTPTPVPTPRFVPSPAPTPTPGPAPTPTPSGELAPALSPQPATATLSGQRPSLATTVTERDPPRAMEEAAGLARAGEAGAFPNSQSASPLPSAQEEPDLASVEEAFSSFSLAPESRVPAANGAVDITKIKIPRERDEPKPPPPPAHPSRHWVQVATGKDTDALGFDWRRISRKAEGKLEGKGPFVTPWGEANRLLSGPYDSAAKAREMVKELKDLGVDSFTFTSAAGEAIEKL</sequence>
<dbReference type="InterPro" id="IPR007730">
    <property type="entry name" value="SPOR-like_dom"/>
</dbReference>
<dbReference type="SUPFAM" id="SSF48452">
    <property type="entry name" value="TPR-like"/>
    <property type="match status" value="1"/>
</dbReference>
<feature type="compositionally biased region" description="Basic and acidic residues" evidence="2">
    <location>
        <begin position="356"/>
        <end position="365"/>
    </location>
</feature>
<feature type="region of interest" description="Disordered" evidence="2">
    <location>
        <begin position="264"/>
        <end position="404"/>
    </location>
</feature>
<dbReference type="InterPro" id="IPR011990">
    <property type="entry name" value="TPR-like_helical_dom_sf"/>
</dbReference>
<evidence type="ECO:0000256" key="2">
    <source>
        <dbReference type="SAM" id="MobiDB-lite"/>
    </source>
</evidence>
<evidence type="ECO:0000313" key="4">
    <source>
        <dbReference type="EMBL" id="MBX7488452.1"/>
    </source>
</evidence>
<dbReference type="InterPro" id="IPR019734">
    <property type="entry name" value="TPR_rpt"/>
</dbReference>
<feature type="compositionally biased region" description="Low complexity" evidence="2">
    <location>
        <begin position="366"/>
        <end position="378"/>
    </location>
</feature>
<name>A0ABS7JEJ7_9SPHN</name>
<keyword evidence="5" id="KW-1185">Reference proteome</keyword>
<dbReference type="Pfam" id="PF05036">
    <property type="entry name" value="SPOR"/>
    <property type="match status" value="1"/>
</dbReference>
<reference evidence="4 5" key="1">
    <citation type="submission" date="2021-08" db="EMBL/GenBank/DDBJ databases">
        <title>Comparative Genomics Analysis of the Genus Qipengyuania Reveals Extensive Genetic Diversity and Metabolic Versatility, Including the Description of Fifteen Novel Species.</title>
        <authorList>
            <person name="Liu Y."/>
        </authorList>
    </citation>
    <scope>NUCLEOTIDE SEQUENCE [LARGE SCALE GENOMIC DNA]</scope>
    <source>
        <strain evidence="4 5">GH25</strain>
    </source>
</reference>
<feature type="compositionally biased region" description="Pro residues" evidence="2">
    <location>
        <begin position="296"/>
        <end position="326"/>
    </location>
</feature>
<evidence type="ECO:0000259" key="3">
    <source>
        <dbReference type="PROSITE" id="PS51724"/>
    </source>
</evidence>